<evidence type="ECO:0000256" key="1">
    <source>
        <dbReference type="SAM" id="MobiDB-lite"/>
    </source>
</evidence>
<accession>A0AAD5XL47</accession>
<reference evidence="2" key="1">
    <citation type="submission" date="2020-05" db="EMBL/GenBank/DDBJ databases">
        <title>Phylogenomic resolution of chytrid fungi.</title>
        <authorList>
            <person name="Stajich J.E."/>
            <person name="Amses K."/>
            <person name="Simmons R."/>
            <person name="Seto K."/>
            <person name="Myers J."/>
            <person name="Bonds A."/>
            <person name="Quandt C.A."/>
            <person name="Barry K."/>
            <person name="Liu P."/>
            <person name="Grigoriev I."/>
            <person name="Longcore J.E."/>
            <person name="James T.Y."/>
        </authorList>
    </citation>
    <scope>NUCLEOTIDE SEQUENCE</scope>
    <source>
        <strain evidence="2">JEL0513</strain>
    </source>
</reference>
<dbReference type="Proteomes" id="UP001211907">
    <property type="component" value="Unassembled WGS sequence"/>
</dbReference>
<feature type="region of interest" description="Disordered" evidence="1">
    <location>
        <begin position="367"/>
        <end position="391"/>
    </location>
</feature>
<sequence>MLTAHRLLSQQLKSSNAAHTNKEIESTIKEAVAARQDEIKNSGCLNRDYFYFHNDNNGNGQIVRNSNARLRDGDKYYTVAADVIVFNKNLTHVLMEFRCPHHLNKCHIDIIDQYSFQYKGCLGTPGAFFHADKYIDDNKSPNFFKFGERQVKLLGLSSEHMQFIGTSFNNYRDIWWKYSKNYVQTVALQFALVLEDPGKQPLFSNHRNAQFLKIKGMESSCDAIKYWVDMWIIKFAYNKWKAVYEMMSTASFNSGEFEAFVQPPYFVIDAGPQQPLNKDKKHNGVLKGLGANDYVVDYREDQQYNFHDFAFDHVENIIQAYRKLSSSAPLYDTPSLSVSKNVTPLPRPRTPIENILATNIVVTSSLSPSKLRTPSSRSQRSVRRKSTENAMENAKSLVDTILSIKKKKKSIKLWPTKFDVHNKTFDNLLEKLEKADDIISEENQNSFDTGGLNWSDFGFLGKVVADIAIATEELKDEVRALANSVTNFIKDIDSLQETKIGILDDAPKTKKLLLERIVWSALTDGPQKIKKAGASLAEAEKLLFPVKVNALLAGQSHLDDEVSKIASMVYEMLSLQKSRDIFKENSHPTDADTGMPKISVTDENLPQAPEIKNLGELNERYYYFRYGILLTKHTTKLNSVGPASTKYYSVTSDTVIFDPTGSYVLMSFRCPHKRNVEHGCQDEVLDETSSFQYKGCLGTPGTFFDAKQDIHRNAETPDYVAFAKRQFADSLKPLGDEYLQDINTLIFMGPQFNNYRDIRWYTFENYVPALTLQFVTTLKSSVAGTQTDLPKLKNVSKRGEMCTTAYWIDLKIIESIYTKHKKTFDIFDTPFNDETFNEFLYTNFFVLDDASQATSKPRNKLMRENGVLKGLKDGQYIVDYNSGSDYQPNDIAFDHVVNIMRARSHIFGKKNLI</sequence>
<dbReference type="AlphaFoldDB" id="A0AAD5XL47"/>
<evidence type="ECO:0000313" key="3">
    <source>
        <dbReference type="Proteomes" id="UP001211907"/>
    </source>
</evidence>
<evidence type="ECO:0000313" key="2">
    <source>
        <dbReference type="EMBL" id="KAJ3141429.1"/>
    </source>
</evidence>
<name>A0AAD5XL47_9FUNG</name>
<dbReference type="EMBL" id="JADGJH010000032">
    <property type="protein sequence ID" value="KAJ3141429.1"/>
    <property type="molecule type" value="Genomic_DNA"/>
</dbReference>
<organism evidence="2 3">
    <name type="scientific">Physocladia obscura</name>
    <dbReference type="NCBI Taxonomy" id="109957"/>
    <lineage>
        <taxon>Eukaryota</taxon>
        <taxon>Fungi</taxon>
        <taxon>Fungi incertae sedis</taxon>
        <taxon>Chytridiomycota</taxon>
        <taxon>Chytridiomycota incertae sedis</taxon>
        <taxon>Chytridiomycetes</taxon>
        <taxon>Chytridiales</taxon>
        <taxon>Chytriomycetaceae</taxon>
        <taxon>Physocladia</taxon>
    </lineage>
</organism>
<gene>
    <name evidence="2" type="ORF">HK100_006858</name>
</gene>
<proteinExistence type="predicted"/>
<comment type="caution">
    <text evidence="2">The sequence shown here is derived from an EMBL/GenBank/DDBJ whole genome shotgun (WGS) entry which is preliminary data.</text>
</comment>
<keyword evidence="3" id="KW-1185">Reference proteome</keyword>
<protein>
    <submittedName>
        <fullName evidence="2">Uncharacterized protein</fullName>
    </submittedName>
</protein>